<reference evidence="2" key="1">
    <citation type="submission" date="2021-03" db="EMBL/GenBank/DDBJ databases">
        <title>Draft genome sequence of rust myrtle Austropuccinia psidii MF-1, a brazilian biotype.</title>
        <authorList>
            <person name="Quecine M.C."/>
            <person name="Pachon D.M.R."/>
            <person name="Bonatelli M.L."/>
            <person name="Correr F.H."/>
            <person name="Franceschini L.M."/>
            <person name="Leite T.F."/>
            <person name="Margarido G.R.A."/>
            <person name="Almeida C.A."/>
            <person name="Ferrarezi J.A."/>
            <person name="Labate C.A."/>
        </authorList>
    </citation>
    <scope>NUCLEOTIDE SEQUENCE</scope>
    <source>
        <strain evidence="2">MF-1</strain>
    </source>
</reference>
<proteinExistence type="predicted"/>
<dbReference type="Proteomes" id="UP000765509">
    <property type="component" value="Unassembled WGS sequence"/>
</dbReference>
<comment type="caution">
    <text evidence="2">The sequence shown here is derived from an EMBL/GenBank/DDBJ whole genome shotgun (WGS) entry which is preliminary data.</text>
</comment>
<accession>A0A9Q3GD95</accession>
<evidence type="ECO:0000256" key="1">
    <source>
        <dbReference type="SAM" id="MobiDB-lite"/>
    </source>
</evidence>
<keyword evidence="3" id="KW-1185">Reference proteome</keyword>
<feature type="compositionally biased region" description="Polar residues" evidence="1">
    <location>
        <begin position="39"/>
        <end position="51"/>
    </location>
</feature>
<organism evidence="2 3">
    <name type="scientific">Austropuccinia psidii MF-1</name>
    <dbReference type="NCBI Taxonomy" id="1389203"/>
    <lineage>
        <taxon>Eukaryota</taxon>
        <taxon>Fungi</taxon>
        <taxon>Dikarya</taxon>
        <taxon>Basidiomycota</taxon>
        <taxon>Pucciniomycotina</taxon>
        <taxon>Pucciniomycetes</taxon>
        <taxon>Pucciniales</taxon>
        <taxon>Sphaerophragmiaceae</taxon>
        <taxon>Austropuccinia</taxon>
    </lineage>
</organism>
<name>A0A9Q3GD95_9BASI</name>
<gene>
    <name evidence="2" type="ORF">O181_001652</name>
</gene>
<sequence length="99" mass="11016">MSPVHLRNLGIPRNQPQDRQGLFRARREGSGHLGHHSGWQDTGGNNTHSAINLTTQQKPQTRGLEGYGTSLSAPPTLQRFMPMEHRQQEVEPNITLGEA</sequence>
<feature type="region of interest" description="Disordered" evidence="1">
    <location>
        <begin position="1"/>
        <end position="51"/>
    </location>
</feature>
<evidence type="ECO:0000313" key="3">
    <source>
        <dbReference type="Proteomes" id="UP000765509"/>
    </source>
</evidence>
<protein>
    <submittedName>
        <fullName evidence="2">Uncharacterized protein</fullName>
    </submittedName>
</protein>
<dbReference type="AlphaFoldDB" id="A0A9Q3GD95"/>
<dbReference type="EMBL" id="AVOT02000244">
    <property type="protein sequence ID" value="MBW0461937.1"/>
    <property type="molecule type" value="Genomic_DNA"/>
</dbReference>
<evidence type="ECO:0000313" key="2">
    <source>
        <dbReference type="EMBL" id="MBW0461937.1"/>
    </source>
</evidence>
<feature type="region of interest" description="Disordered" evidence="1">
    <location>
        <begin position="56"/>
        <end position="75"/>
    </location>
</feature>